<dbReference type="EMBL" id="QGMG01001233">
    <property type="protein sequence ID" value="TVY50231.1"/>
    <property type="molecule type" value="Genomic_DNA"/>
</dbReference>
<organism evidence="4 5">
    <name type="scientific">Lachnellula cervina</name>
    <dbReference type="NCBI Taxonomy" id="1316786"/>
    <lineage>
        <taxon>Eukaryota</taxon>
        <taxon>Fungi</taxon>
        <taxon>Dikarya</taxon>
        <taxon>Ascomycota</taxon>
        <taxon>Pezizomycotina</taxon>
        <taxon>Leotiomycetes</taxon>
        <taxon>Helotiales</taxon>
        <taxon>Lachnaceae</taxon>
        <taxon>Lachnellula</taxon>
    </lineage>
</organism>
<protein>
    <submittedName>
        <fullName evidence="4">Isochorismatase domain-containing protein 2</fullName>
    </submittedName>
</protein>
<dbReference type="PANTHER" id="PTHR14119:SF3">
    <property type="entry name" value="ISOCHORISMATASE DOMAIN-CONTAINING PROTEIN 2"/>
    <property type="match status" value="1"/>
</dbReference>
<dbReference type="AlphaFoldDB" id="A0A7D8YJG1"/>
<feature type="non-terminal residue" evidence="4">
    <location>
        <position position="211"/>
    </location>
</feature>
<dbReference type="OrthoDB" id="269496at2759"/>
<dbReference type="InterPro" id="IPR050993">
    <property type="entry name" value="Isochorismatase_domain"/>
</dbReference>
<name>A0A7D8YJG1_9HELO</name>
<dbReference type="Gene3D" id="3.40.50.850">
    <property type="entry name" value="Isochorismatase-like"/>
    <property type="match status" value="1"/>
</dbReference>
<keyword evidence="5" id="KW-1185">Reference proteome</keyword>
<dbReference type="PANTHER" id="PTHR14119">
    <property type="entry name" value="HYDROLASE"/>
    <property type="match status" value="1"/>
</dbReference>
<feature type="region of interest" description="Disordered" evidence="2">
    <location>
        <begin position="59"/>
        <end position="80"/>
    </location>
</feature>
<proteinExistence type="inferred from homology"/>
<comment type="caution">
    <text evidence="4">The sequence shown here is derived from an EMBL/GenBank/DDBJ whole genome shotgun (WGS) entry which is preliminary data.</text>
</comment>
<dbReference type="InterPro" id="IPR000868">
    <property type="entry name" value="Isochorismatase-like_dom"/>
</dbReference>
<comment type="similarity">
    <text evidence="1">Belongs to the isochorismatase family.</text>
</comment>
<evidence type="ECO:0000259" key="3">
    <source>
        <dbReference type="Pfam" id="PF00857"/>
    </source>
</evidence>
<evidence type="ECO:0000313" key="5">
    <source>
        <dbReference type="Proteomes" id="UP000481288"/>
    </source>
</evidence>
<dbReference type="SUPFAM" id="SSF52499">
    <property type="entry name" value="Isochorismatase-like hydrolases"/>
    <property type="match status" value="1"/>
</dbReference>
<reference evidence="4 5" key="1">
    <citation type="submission" date="2018-05" db="EMBL/GenBank/DDBJ databases">
        <title>Whole genome sequencing for identification of molecular markers to develop diagnostic detection tools for the regulated plant pathogen Lachnellula willkommii.</title>
        <authorList>
            <person name="Giroux E."/>
            <person name="Bilodeau G."/>
        </authorList>
    </citation>
    <scope>NUCLEOTIDE SEQUENCE [LARGE SCALE GENOMIC DNA]</scope>
    <source>
        <strain evidence="4 5">CBS 625.97</strain>
    </source>
</reference>
<evidence type="ECO:0000256" key="1">
    <source>
        <dbReference type="ARBA" id="ARBA00006336"/>
    </source>
</evidence>
<sequence length="211" mass="23016">MQWDKKEAGACMLIEASKQHLRYTREIPISTTQKLLRFATLLSLPIFITTQNAARLGPTCPELNLPPSPTPQGSGDEKEGKGVRVVEHVDKTAFSMWIPEISRHFEAEEKGEIVILGIESHICVTQTALDALGAGHKVYIIADGVSSCNREEIPVALARLRGEGAVVTTSESFMYECMGDAAIGEFKEVARLVKEFSGVTKESVGTLLSKI</sequence>
<evidence type="ECO:0000256" key="2">
    <source>
        <dbReference type="SAM" id="MobiDB-lite"/>
    </source>
</evidence>
<dbReference type="InterPro" id="IPR036380">
    <property type="entry name" value="Isochorismatase-like_sf"/>
</dbReference>
<feature type="domain" description="Isochorismatase-like" evidence="3">
    <location>
        <begin position="26"/>
        <end position="171"/>
    </location>
</feature>
<dbReference type="Proteomes" id="UP000481288">
    <property type="component" value="Unassembled WGS sequence"/>
</dbReference>
<gene>
    <name evidence="4" type="primary">ISOC2</name>
    <name evidence="4" type="ORF">LCER1_G007769</name>
</gene>
<evidence type="ECO:0000313" key="4">
    <source>
        <dbReference type="EMBL" id="TVY50231.1"/>
    </source>
</evidence>
<dbReference type="Pfam" id="PF00857">
    <property type="entry name" value="Isochorismatase"/>
    <property type="match status" value="1"/>
</dbReference>
<accession>A0A7D8YJG1</accession>